<keyword evidence="1" id="KW-0812">Transmembrane</keyword>
<name>A0A6G8R1L4_9CAUD</name>
<gene>
    <name evidence="2" type="primary">107</name>
    <name evidence="2" type="ORF">SEA_WAKANDA_107</name>
</gene>
<dbReference type="GeneID" id="77927943"/>
<organism evidence="2 3">
    <name type="scientific">Streptomyces phage Wakanda</name>
    <dbReference type="NCBI Taxonomy" id="2713267"/>
    <lineage>
        <taxon>Viruses</taxon>
        <taxon>Duplodnaviria</taxon>
        <taxon>Heunggongvirae</taxon>
        <taxon>Uroviricota</taxon>
        <taxon>Caudoviricetes</taxon>
        <taxon>Stanwilliamsviridae</taxon>
        <taxon>Loccivirinae</taxon>
        <taxon>Wakandavirus</taxon>
        <taxon>Wakandavirus wakanda</taxon>
    </lineage>
</organism>
<evidence type="ECO:0000313" key="2">
    <source>
        <dbReference type="EMBL" id="QIN94089.1"/>
    </source>
</evidence>
<keyword evidence="1" id="KW-0472">Membrane</keyword>
<keyword evidence="1" id="KW-1133">Transmembrane helix</keyword>
<dbReference type="KEGG" id="vg:77927943"/>
<dbReference type="RefSeq" id="YP_010652180.1">
    <property type="nucleotide sequence ID" value="NC_070785.1"/>
</dbReference>
<dbReference type="EMBL" id="MT024865">
    <property type="protein sequence ID" value="QIN94089.1"/>
    <property type="molecule type" value="Genomic_DNA"/>
</dbReference>
<feature type="transmembrane region" description="Helical" evidence="1">
    <location>
        <begin position="7"/>
        <end position="25"/>
    </location>
</feature>
<evidence type="ECO:0000256" key="1">
    <source>
        <dbReference type="SAM" id="Phobius"/>
    </source>
</evidence>
<evidence type="ECO:0000313" key="3">
    <source>
        <dbReference type="Proteomes" id="UP000501266"/>
    </source>
</evidence>
<dbReference type="Proteomes" id="UP000501266">
    <property type="component" value="Segment"/>
</dbReference>
<protein>
    <submittedName>
        <fullName evidence="2">Uncharacterized protein</fullName>
    </submittedName>
</protein>
<sequence length="30" mass="3386">MIRANEIVWTITGVLFSIALVVWLAENVNL</sequence>
<keyword evidence="3" id="KW-1185">Reference proteome</keyword>
<accession>A0A6G8R1L4</accession>
<reference evidence="2 3" key="1">
    <citation type="submission" date="2020-02" db="EMBL/GenBank/DDBJ databases">
        <authorList>
            <person name="Bullock J.N."/>
            <person name="Barnes M.L."/>
            <person name="Kankolongo K.M."/>
            <person name="Dejene B.A."/>
            <person name="Lindsay P.E."/>
            <person name="Bhuiyan S."/>
            <person name="Nayek S."/>
            <person name="Hughes L.E."/>
            <person name="Garlena R.A."/>
            <person name="Russell D.A."/>
            <person name="Pope W.H."/>
            <person name="Jacobs-Sera D."/>
            <person name="Hatfull G.F."/>
        </authorList>
    </citation>
    <scope>NUCLEOTIDE SEQUENCE [LARGE SCALE GENOMIC DNA]</scope>
</reference>
<proteinExistence type="predicted"/>